<name>G2XV03_BOTF4</name>
<gene>
    <name evidence="2" type="ORF">BofuT4_P059030.1</name>
</gene>
<proteinExistence type="predicted"/>
<dbReference type="Proteomes" id="UP000008177">
    <property type="component" value="Unplaced contigs"/>
</dbReference>
<feature type="region of interest" description="Disordered" evidence="1">
    <location>
        <begin position="1"/>
        <end position="25"/>
    </location>
</feature>
<evidence type="ECO:0000313" key="3">
    <source>
        <dbReference type="Proteomes" id="UP000008177"/>
    </source>
</evidence>
<dbReference type="STRING" id="999810.G2XV03"/>
<reference evidence="3" key="1">
    <citation type="journal article" date="2011" name="PLoS Genet.">
        <title>Genomic analysis of the necrotrophic fungal pathogens Sclerotinia sclerotiorum and Botrytis cinerea.</title>
        <authorList>
            <person name="Amselem J."/>
            <person name="Cuomo C.A."/>
            <person name="van Kan J.A."/>
            <person name="Viaud M."/>
            <person name="Benito E.P."/>
            <person name="Couloux A."/>
            <person name="Coutinho P.M."/>
            <person name="de Vries R.P."/>
            <person name="Dyer P.S."/>
            <person name="Fillinger S."/>
            <person name="Fournier E."/>
            <person name="Gout L."/>
            <person name="Hahn M."/>
            <person name="Kohn L."/>
            <person name="Lapalu N."/>
            <person name="Plummer K.M."/>
            <person name="Pradier J.M."/>
            <person name="Quevillon E."/>
            <person name="Sharon A."/>
            <person name="Simon A."/>
            <person name="ten Have A."/>
            <person name="Tudzynski B."/>
            <person name="Tudzynski P."/>
            <person name="Wincker P."/>
            <person name="Andrew M."/>
            <person name="Anthouard V."/>
            <person name="Beever R.E."/>
            <person name="Beffa R."/>
            <person name="Benoit I."/>
            <person name="Bouzid O."/>
            <person name="Brault B."/>
            <person name="Chen Z."/>
            <person name="Choquer M."/>
            <person name="Collemare J."/>
            <person name="Cotton P."/>
            <person name="Danchin E.G."/>
            <person name="Da Silva C."/>
            <person name="Gautier A."/>
            <person name="Giraud C."/>
            <person name="Giraud T."/>
            <person name="Gonzalez C."/>
            <person name="Grossetete S."/>
            <person name="Guldener U."/>
            <person name="Henrissat B."/>
            <person name="Howlett B.J."/>
            <person name="Kodira C."/>
            <person name="Kretschmer M."/>
            <person name="Lappartient A."/>
            <person name="Leroch M."/>
            <person name="Levis C."/>
            <person name="Mauceli E."/>
            <person name="Neuveglise C."/>
            <person name="Oeser B."/>
            <person name="Pearson M."/>
            <person name="Poulain J."/>
            <person name="Poussereau N."/>
            <person name="Quesneville H."/>
            <person name="Rascle C."/>
            <person name="Schumacher J."/>
            <person name="Segurens B."/>
            <person name="Sexton A."/>
            <person name="Silva E."/>
            <person name="Sirven C."/>
            <person name="Soanes D.M."/>
            <person name="Talbot N.J."/>
            <person name="Templeton M."/>
            <person name="Yandava C."/>
            <person name="Yarden O."/>
            <person name="Zeng Q."/>
            <person name="Rollins J.A."/>
            <person name="Lebrun M.H."/>
            <person name="Dickman M."/>
        </authorList>
    </citation>
    <scope>NUCLEOTIDE SEQUENCE [LARGE SCALE GENOMIC DNA]</scope>
    <source>
        <strain evidence="3">T4</strain>
    </source>
</reference>
<feature type="compositionally biased region" description="Polar residues" evidence="1">
    <location>
        <begin position="1"/>
        <end position="11"/>
    </location>
</feature>
<dbReference type="AlphaFoldDB" id="G2XV03"/>
<evidence type="ECO:0000256" key="1">
    <source>
        <dbReference type="SAM" id="MobiDB-lite"/>
    </source>
</evidence>
<sequence>MAPSATESHVSIQKKVGEGASVAKDEKVEHVHGGEDLTPLEAISHGGVVMSGEI</sequence>
<evidence type="ECO:0000313" key="2">
    <source>
        <dbReference type="EMBL" id="CCD44323.1"/>
    </source>
</evidence>
<protein>
    <submittedName>
        <fullName evidence="2">Uncharacterized protein</fullName>
    </submittedName>
</protein>
<dbReference type="HOGENOM" id="CLU_3050044_0_0_1"/>
<organism evidence="2 3">
    <name type="scientific">Botryotinia fuckeliana (strain T4)</name>
    <name type="common">Noble rot fungus</name>
    <name type="synonym">Botrytis cinerea</name>
    <dbReference type="NCBI Taxonomy" id="999810"/>
    <lineage>
        <taxon>Eukaryota</taxon>
        <taxon>Fungi</taxon>
        <taxon>Dikarya</taxon>
        <taxon>Ascomycota</taxon>
        <taxon>Pezizomycotina</taxon>
        <taxon>Leotiomycetes</taxon>
        <taxon>Helotiales</taxon>
        <taxon>Sclerotiniaceae</taxon>
        <taxon>Botrytis</taxon>
    </lineage>
</organism>
<accession>G2XV03</accession>
<dbReference type="EMBL" id="FQ790270">
    <property type="protein sequence ID" value="CCD44323.1"/>
    <property type="molecule type" value="Genomic_DNA"/>
</dbReference>
<dbReference type="InParanoid" id="G2XV03"/>